<name>A0A846XH29_9NOCA</name>
<evidence type="ECO:0000313" key="3">
    <source>
        <dbReference type="Proteomes" id="UP000565715"/>
    </source>
</evidence>
<gene>
    <name evidence="2" type="ORF">HGA13_17090</name>
</gene>
<dbReference type="RefSeq" id="WP_068050173.1">
    <property type="nucleotide sequence ID" value="NZ_JAAXOO010000004.1"/>
</dbReference>
<evidence type="ECO:0000313" key="2">
    <source>
        <dbReference type="EMBL" id="NKY34777.1"/>
    </source>
</evidence>
<dbReference type="EMBL" id="JAAXOO010000004">
    <property type="protein sequence ID" value="NKY34777.1"/>
    <property type="molecule type" value="Genomic_DNA"/>
</dbReference>
<proteinExistence type="predicted"/>
<evidence type="ECO:0000256" key="1">
    <source>
        <dbReference type="SAM" id="MobiDB-lite"/>
    </source>
</evidence>
<accession>A0A846XH29</accession>
<reference evidence="2 3" key="1">
    <citation type="submission" date="2020-04" db="EMBL/GenBank/DDBJ databases">
        <title>MicrobeNet Type strains.</title>
        <authorList>
            <person name="Nicholson A.C."/>
        </authorList>
    </citation>
    <scope>NUCLEOTIDE SEQUENCE [LARGE SCALE GENOMIC DNA]</scope>
    <source>
        <strain evidence="2 3">DSM 45078</strain>
    </source>
</reference>
<feature type="compositionally biased region" description="Low complexity" evidence="1">
    <location>
        <begin position="54"/>
        <end position="82"/>
    </location>
</feature>
<organism evidence="2 3">
    <name type="scientific">Nocardia speluncae</name>
    <dbReference type="NCBI Taxonomy" id="419477"/>
    <lineage>
        <taxon>Bacteria</taxon>
        <taxon>Bacillati</taxon>
        <taxon>Actinomycetota</taxon>
        <taxon>Actinomycetes</taxon>
        <taxon>Mycobacteriales</taxon>
        <taxon>Nocardiaceae</taxon>
        <taxon>Nocardia</taxon>
    </lineage>
</organism>
<dbReference type="AlphaFoldDB" id="A0A846XH29"/>
<dbReference type="Proteomes" id="UP000565715">
    <property type="component" value="Unassembled WGS sequence"/>
</dbReference>
<comment type="caution">
    <text evidence="2">The sequence shown here is derived from an EMBL/GenBank/DDBJ whole genome shotgun (WGS) entry which is preliminary data.</text>
</comment>
<feature type="compositionally biased region" description="Low complexity" evidence="1">
    <location>
        <begin position="351"/>
        <end position="360"/>
    </location>
</feature>
<feature type="compositionally biased region" description="Low complexity" evidence="1">
    <location>
        <begin position="24"/>
        <end position="34"/>
    </location>
</feature>
<sequence length="383" mass="37993">METTATDAELDTPDTTSEPRPGDTGLTGRRLTTTSGPAEPGATTSVNGNRVLPAEGKTTGETTATPTTATGEAASGSATAAGTSGGLQVISAPGGSKPLYQISLVRLPDEPDVNAFIADAEQAMQKSVDILGFGRTDPPPPPASGKTPDKIQAAYLPGSGKAIDQYQQQVASAGVRQDSMVDMDAQVGGTSQRVAAEQAQTLFSIQHIEADLNAALRSVRGKKLSAAQQAAIFDHLAAAVTAVHDKVKAAQDTNIDAAGGGSGGGAGGGGAAGGAGAAGAAMGNAMGGLGSMLPMLAMLPMALMPMLPELLGQKDKDKEKDEEGEAPPGEPAPSAGTPTPIDPTAPLGASPTPGETAPPNGNTPPGTPQTDIPFGPTPPSKQV</sequence>
<keyword evidence="3" id="KW-1185">Reference proteome</keyword>
<protein>
    <submittedName>
        <fullName evidence="2">Uncharacterized protein</fullName>
    </submittedName>
</protein>
<feature type="region of interest" description="Disordered" evidence="1">
    <location>
        <begin position="315"/>
        <end position="383"/>
    </location>
</feature>
<feature type="region of interest" description="Disordered" evidence="1">
    <location>
        <begin position="1"/>
        <end position="85"/>
    </location>
</feature>